<evidence type="ECO:0000313" key="7">
    <source>
        <dbReference type="Proteomes" id="UP001626536"/>
    </source>
</evidence>
<keyword evidence="3" id="KW-0804">Transcription</keyword>
<dbReference type="InterPro" id="IPR036271">
    <property type="entry name" value="Tet_transcr_reg_TetR-rel_C_sf"/>
</dbReference>
<dbReference type="Proteomes" id="UP001626536">
    <property type="component" value="Chromosome"/>
</dbReference>
<feature type="domain" description="HTH tetR-type" evidence="5">
    <location>
        <begin position="9"/>
        <end position="69"/>
    </location>
</feature>
<organism evidence="6 7">
    <name type="scientific">Methylocapsa polymorpha</name>
    <dbReference type="NCBI Taxonomy" id="3080828"/>
    <lineage>
        <taxon>Bacteria</taxon>
        <taxon>Pseudomonadati</taxon>
        <taxon>Pseudomonadota</taxon>
        <taxon>Alphaproteobacteria</taxon>
        <taxon>Hyphomicrobiales</taxon>
        <taxon>Beijerinckiaceae</taxon>
        <taxon>Methylocapsa</taxon>
    </lineage>
</organism>
<evidence type="ECO:0000256" key="1">
    <source>
        <dbReference type="ARBA" id="ARBA00023015"/>
    </source>
</evidence>
<dbReference type="InterPro" id="IPR001647">
    <property type="entry name" value="HTH_TetR"/>
</dbReference>
<dbReference type="PANTHER" id="PTHR47506:SF1">
    <property type="entry name" value="HTH-TYPE TRANSCRIPTIONAL REGULATOR YJDC"/>
    <property type="match status" value="1"/>
</dbReference>
<dbReference type="PANTHER" id="PTHR47506">
    <property type="entry name" value="TRANSCRIPTIONAL REGULATORY PROTEIN"/>
    <property type="match status" value="1"/>
</dbReference>
<dbReference type="InterPro" id="IPR054156">
    <property type="entry name" value="YxaF_TetR_C"/>
</dbReference>
<dbReference type="Pfam" id="PF00440">
    <property type="entry name" value="TetR_N"/>
    <property type="match status" value="1"/>
</dbReference>
<protein>
    <submittedName>
        <fullName evidence="6">TetR/AcrR family transcriptional regulator</fullName>
    </submittedName>
</protein>
<dbReference type="PROSITE" id="PS50977">
    <property type="entry name" value="HTH_TETR_2"/>
    <property type="match status" value="1"/>
</dbReference>
<evidence type="ECO:0000313" key="6">
    <source>
        <dbReference type="EMBL" id="WOJ90503.1"/>
    </source>
</evidence>
<dbReference type="RefSeq" id="WP_407340008.1">
    <property type="nucleotide sequence ID" value="NZ_CP136862.1"/>
</dbReference>
<keyword evidence="1" id="KW-0805">Transcription regulation</keyword>
<keyword evidence="7" id="KW-1185">Reference proteome</keyword>
<dbReference type="EMBL" id="CP136862">
    <property type="protein sequence ID" value="WOJ90503.1"/>
    <property type="molecule type" value="Genomic_DNA"/>
</dbReference>
<keyword evidence="2 4" id="KW-0238">DNA-binding</keyword>
<dbReference type="SUPFAM" id="SSF48498">
    <property type="entry name" value="Tetracyclin repressor-like, C-terminal domain"/>
    <property type="match status" value="1"/>
</dbReference>
<dbReference type="SUPFAM" id="SSF46689">
    <property type="entry name" value="Homeodomain-like"/>
    <property type="match status" value="1"/>
</dbReference>
<sequence>MTTGAPSPPRSREEIILRLFDLFRRAGYEGVSIGEISHATGLGKSSLYHHFPGGKADMAAAVVAFAKAWMEARILAPLRAAIPLADRVDLMLAAISELYDGGAAPCLVASMLLSRGRDPIDADVGALICDWIDALARALRHSGISPNEAVERATSAIITIEGALIVARAAERLDIFGDAIDRARRTLIA</sequence>
<dbReference type="Pfam" id="PF21993">
    <property type="entry name" value="TetR_C_13_2"/>
    <property type="match status" value="1"/>
</dbReference>
<evidence type="ECO:0000256" key="4">
    <source>
        <dbReference type="PROSITE-ProRule" id="PRU00335"/>
    </source>
</evidence>
<reference evidence="6 7" key="1">
    <citation type="submission" date="2023-10" db="EMBL/GenBank/DDBJ databases">
        <title>Novel methanotroph of the genus Methylocapsa from a subarctic wetland.</title>
        <authorList>
            <person name="Belova S.E."/>
            <person name="Oshkin I.Y."/>
            <person name="Miroshnikov K."/>
            <person name="Dedysh S.N."/>
        </authorList>
    </citation>
    <scope>NUCLEOTIDE SEQUENCE [LARGE SCALE GENOMIC DNA]</scope>
    <source>
        <strain evidence="6 7">RX1</strain>
    </source>
</reference>
<feature type="DNA-binding region" description="H-T-H motif" evidence="4">
    <location>
        <begin position="32"/>
        <end position="51"/>
    </location>
</feature>
<evidence type="ECO:0000256" key="3">
    <source>
        <dbReference type="ARBA" id="ARBA00023163"/>
    </source>
</evidence>
<dbReference type="InterPro" id="IPR009057">
    <property type="entry name" value="Homeodomain-like_sf"/>
</dbReference>
<evidence type="ECO:0000259" key="5">
    <source>
        <dbReference type="PROSITE" id="PS50977"/>
    </source>
</evidence>
<evidence type="ECO:0000256" key="2">
    <source>
        <dbReference type="ARBA" id="ARBA00023125"/>
    </source>
</evidence>
<gene>
    <name evidence="6" type="ORF">RZS28_04185</name>
</gene>
<dbReference type="Gene3D" id="1.10.357.10">
    <property type="entry name" value="Tetracycline Repressor, domain 2"/>
    <property type="match status" value="1"/>
</dbReference>
<proteinExistence type="predicted"/>
<accession>A0ABZ0HVC3</accession>
<name>A0ABZ0HVC3_9HYPH</name>